<dbReference type="InterPro" id="IPR000055">
    <property type="entry name" value="Restrct_endonuc_typeI_TRD"/>
</dbReference>
<feature type="domain" description="Type I restriction modification DNA specificity" evidence="4">
    <location>
        <begin position="209"/>
        <end position="357"/>
    </location>
</feature>
<reference evidence="5 6" key="1">
    <citation type="submission" date="2006-12" db="EMBL/GenBank/DDBJ databases">
        <title>Complete sequence of Chlorobium phaeobacteroides DSM 266.</title>
        <authorList>
            <consortium name="US DOE Joint Genome Institute"/>
            <person name="Copeland A."/>
            <person name="Lucas S."/>
            <person name="Lapidus A."/>
            <person name="Barry K."/>
            <person name="Detter J.C."/>
            <person name="Glavina del Rio T."/>
            <person name="Hammon N."/>
            <person name="Israni S."/>
            <person name="Pitluck S."/>
            <person name="Goltsman E."/>
            <person name="Schmutz J."/>
            <person name="Larimer F."/>
            <person name="Land M."/>
            <person name="Hauser L."/>
            <person name="Mikhailova N."/>
            <person name="Li T."/>
            <person name="Overmann J."/>
            <person name="Bryant D.A."/>
            <person name="Richardson P."/>
        </authorList>
    </citation>
    <scope>NUCLEOTIDE SEQUENCE [LARGE SCALE GENOMIC DNA]</scope>
    <source>
        <strain evidence="5 6">DSM 266</strain>
    </source>
</reference>
<dbReference type="PANTHER" id="PTHR30408:SF12">
    <property type="entry name" value="TYPE I RESTRICTION ENZYME MJAVIII SPECIFICITY SUBUNIT"/>
    <property type="match status" value="1"/>
</dbReference>
<dbReference type="RefSeq" id="WP_011744997.1">
    <property type="nucleotide sequence ID" value="NC_008639.1"/>
</dbReference>
<evidence type="ECO:0000313" key="6">
    <source>
        <dbReference type="Proteomes" id="UP000008701"/>
    </source>
</evidence>
<keyword evidence="2" id="KW-0680">Restriction system</keyword>
<dbReference type="KEGG" id="cph:Cpha266_1131"/>
<comment type="similarity">
    <text evidence="1">Belongs to the type-I restriction system S methylase family.</text>
</comment>
<accession>A1BFJ4</accession>
<dbReference type="GO" id="GO:0003677">
    <property type="term" value="F:DNA binding"/>
    <property type="evidence" value="ECO:0007669"/>
    <property type="project" value="UniProtKB-KW"/>
</dbReference>
<feature type="domain" description="Type I restriction modification DNA specificity" evidence="4">
    <location>
        <begin position="2"/>
        <end position="163"/>
    </location>
</feature>
<keyword evidence="6" id="KW-1185">Reference proteome</keyword>
<organism evidence="5 6">
    <name type="scientific">Chlorobium phaeobacteroides (strain DSM 266 / SMG 266 / 2430)</name>
    <dbReference type="NCBI Taxonomy" id="290317"/>
    <lineage>
        <taxon>Bacteria</taxon>
        <taxon>Pseudomonadati</taxon>
        <taxon>Chlorobiota</taxon>
        <taxon>Chlorobiia</taxon>
        <taxon>Chlorobiales</taxon>
        <taxon>Chlorobiaceae</taxon>
        <taxon>Chlorobium/Pelodictyon group</taxon>
        <taxon>Chlorobium</taxon>
    </lineage>
</organism>
<keyword evidence="3" id="KW-0238">DNA-binding</keyword>
<dbReference type="GO" id="GO:0009307">
    <property type="term" value="P:DNA restriction-modification system"/>
    <property type="evidence" value="ECO:0007669"/>
    <property type="project" value="UniProtKB-KW"/>
</dbReference>
<dbReference type="REBASE" id="14090">
    <property type="entry name" value="S.Cph266ORF1130P"/>
</dbReference>
<proteinExistence type="inferred from homology"/>
<dbReference type="PANTHER" id="PTHR30408">
    <property type="entry name" value="TYPE-1 RESTRICTION ENZYME ECOKI SPECIFICITY PROTEIN"/>
    <property type="match status" value="1"/>
</dbReference>
<dbReference type="CDD" id="cd17263">
    <property type="entry name" value="RMtype1_S_AbaB8300I-TRD1-CR1_like"/>
    <property type="match status" value="1"/>
</dbReference>
<evidence type="ECO:0000259" key="4">
    <source>
        <dbReference type="Pfam" id="PF01420"/>
    </source>
</evidence>
<dbReference type="Proteomes" id="UP000008701">
    <property type="component" value="Chromosome"/>
</dbReference>
<protein>
    <submittedName>
        <fullName evidence="5">Restriction modification system DNA specificity domain</fullName>
    </submittedName>
</protein>
<evidence type="ECO:0000256" key="2">
    <source>
        <dbReference type="ARBA" id="ARBA00022747"/>
    </source>
</evidence>
<evidence type="ECO:0000313" key="5">
    <source>
        <dbReference type="EMBL" id="ABL65171.1"/>
    </source>
</evidence>
<sequence>MKTVKLGTFITISKGKKHTLSEMPSSQSIRMLGIDDLRNDTLIRMTDDKDGVLACVDDVLIAWDGANAGTIGYGKQGYIGSTISRLRLHDTSKFFAPFIGMFLQSNFSYLRKTATGATIPHINRNALESIQVPVFTYGDQICIATLLSKVENLISRRREQLKQLDELLKSVFLEMFGDPMINPKKFPIKLLSEFYINSKHGTKCGPFGSALKKNELLESGIAVWNMDNISSSGIMILPFRMWVSEEKFQELRAYSVINGDIIISRAGTVGKMCVAKTDGIPAIISTNLIRLRLNSLLLPLYIVSLMTYCNGRVGRLKTGADGTFTHMNTGILDILEFPYPSIELQRQFADIVEKVESIKVYYHQSLAELQNLYGTLSQKAFKGELDFSRVPCFAATQREVSRRPEGLQYTVMG</sequence>
<dbReference type="eggNOG" id="COG0732">
    <property type="taxonomic scope" value="Bacteria"/>
</dbReference>
<dbReference type="AlphaFoldDB" id="A1BFJ4"/>
<dbReference type="SUPFAM" id="SSF116734">
    <property type="entry name" value="DNA methylase specificity domain"/>
    <property type="match status" value="2"/>
</dbReference>
<gene>
    <name evidence="5" type="ordered locus">Cpha266_1131</name>
</gene>
<dbReference type="InterPro" id="IPR044946">
    <property type="entry name" value="Restrct_endonuc_typeI_TRD_sf"/>
</dbReference>
<evidence type="ECO:0000256" key="1">
    <source>
        <dbReference type="ARBA" id="ARBA00010923"/>
    </source>
</evidence>
<dbReference type="Pfam" id="PF01420">
    <property type="entry name" value="Methylase_S"/>
    <property type="match status" value="2"/>
</dbReference>
<dbReference type="STRING" id="290317.Cpha266_1131"/>
<name>A1BFJ4_CHLPD</name>
<dbReference type="OrthoDB" id="9816225at2"/>
<dbReference type="EMBL" id="CP000492">
    <property type="protein sequence ID" value="ABL65171.1"/>
    <property type="molecule type" value="Genomic_DNA"/>
</dbReference>
<dbReference type="HOGENOM" id="CLU_021095_10_1_10"/>
<evidence type="ECO:0000256" key="3">
    <source>
        <dbReference type="ARBA" id="ARBA00023125"/>
    </source>
</evidence>
<dbReference type="Gene3D" id="3.90.220.20">
    <property type="entry name" value="DNA methylase specificity domains"/>
    <property type="match status" value="2"/>
</dbReference>
<dbReference type="InterPro" id="IPR052021">
    <property type="entry name" value="Type-I_RS_S_subunit"/>
</dbReference>